<keyword evidence="3 11" id="KW-0255">Endonuclease</keyword>
<keyword evidence="4 11" id="KW-0378">Hydrolase</keyword>
<dbReference type="Pfam" id="PF00078">
    <property type="entry name" value="RVT_1"/>
    <property type="match status" value="1"/>
</dbReference>
<dbReference type="InterPro" id="IPR042206">
    <property type="entry name" value="CRISPR-assoc_Cas1_C"/>
</dbReference>
<comment type="function">
    <text evidence="11">CRISPR (clustered regularly interspaced short palindromic repeat), is an adaptive immune system that provides protection against mobile genetic elements (viruses, transposable elements and conjugative plasmids). CRISPR clusters contain spacers, sequences complementary to antecedent mobile elements, and target invading nucleic acids. CRISPR clusters are transcribed and processed into CRISPR RNA (crRNA). Acts as a dsDNA endonuclease. Involved in the integration of spacer DNA into the CRISPR cassette.</text>
</comment>
<comment type="caution">
    <text evidence="14">The sequence shown here is derived from an EMBL/GenBank/DDBJ whole genome shotgun (WGS) entry which is preliminary data.</text>
</comment>
<feature type="coiled-coil region" evidence="12">
    <location>
        <begin position="234"/>
        <end position="261"/>
    </location>
</feature>
<dbReference type="InterPro" id="IPR042211">
    <property type="entry name" value="CRISPR-assoc_Cas1_N"/>
</dbReference>
<keyword evidence="12" id="KW-0175">Coiled coil</keyword>
<dbReference type="PROSITE" id="PS50878">
    <property type="entry name" value="RT_POL"/>
    <property type="match status" value="1"/>
</dbReference>
<sequence length="625" mass="68623">MAELLHRAASEASLLDAWREVQANDLEDGVPNPHVSAYADGVLGRLGTLSTALRDGSWRPSPVYAMEIGKKSGGKRLLAVPAVEDRIVERAIMEVIDDIIDAVLLPWSYAYRKGLSVADALHDLATARDEGVRWVVRADIKDCFEKIPRWPALTRLREVVPDAEACHLIGQLVNRPGVGPAARRIRSGRGLHQGSSLSPVLTNLYLDSFDREMLRAGFRVLRYSDDFAVPVATQTEGERVLEFAEQALERLELDLNTDKSRIESFDEGVEFLGKTTTARSGTRAATHISPLESTVYVTEPGASLRTKGGRMRVVHRQSQLLSVPYERVRQVVCTAPVTLTSPFLRRALEHGIDVVLTEEDGEFLGRLLGPQGSDVWLRHEQHRLADKNQAKLALAASFVAGKIANMRTCLLRTARAGKLNGVETVADRLLAARRAALDAASPAVLMGTEGAATRDYFAALGAALGPTWAFTHRRRRPPPDPVNAMLSFGYTLLTREAVAAVELAGLDPAVGFLHEMRRSRPSLALDLVEEFRPVIVDHLVIGLCTASKVSPAGFATDESGERGCRMDRDTLRTFLAAYERRMLTAAHHPTTGRRVSYRTALTVQARHLANVITGRTPAYTPIGWR</sequence>
<comment type="subunit">
    <text evidence="10 11">Homodimer, forms a heterotetramer with a Cas2 homodimer.</text>
</comment>
<dbReference type="SUPFAM" id="SSF56672">
    <property type="entry name" value="DNA/RNA polymerases"/>
    <property type="match status" value="1"/>
</dbReference>
<dbReference type="PANTHER" id="PTHR34353">
    <property type="entry name" value="CRISPR-ASSOCIATED ENDONUCLEASE CAS1 1"/>
    <property type="match status" value="1"/>
</dbReference>
<comment type="similarity">
    <text evidence="11">Belongs to the CRISPR-associated endonuclease Cas1 family.</text>
</comment>
<dbReference type="InterPro" id="IPR002729">
    <property type="entry name" value="CRISPR-assoc_Cas1"/>
</dbReference>
<dbReference type="HAMAP" id="MF_01470">
    <property type="entry name" value="Cas1"/>
    <property type="match status" value="1"/>
</dbReference>
<dbReference type="Proteomes" id="UP001333996">
    <property type="component" value="Unassembled WGS sequence"/>
</dbReference>
<evidence type="ECO:0000256" key="1">
    <source>
        <dbReference type="ARBA" id="ARBA00022722"/>
    </source>
</evidence>
<keyword evidence="7 11" id="KW-0238">DNA-binding</keyword>
<feature type="domain" description="Reverse transcriptase" evidence="13">
    <location>
        <begin position="49"/>
        <end position="276"/>
    </location>
</feature>
<evidence type="ECO:0000256" key="6">
    <source>
        <dbReference type="ARBA" id="ARBA00023118"/>
    </source>
</evidence>
<dbReference type="Gene3D" id="3.100.10.20">
    <property type="entry name" value="CRISPR-associated endonuclease Cas1, N-terminal domain"/>
    <property type="match status" value="1"/>
</dbReference>
<feature type="binding site" evidence="11">
    <location>
        <position position="514"/>
    </location>
    <ligand>
        <name>Mn(2+)</name>
        <dbReference type="ChEBI" id="CHEBI:29035"/>
    </ligand>
</feature>
<proteinExistence type="inferred from homology"/>
<dbReference type="InterPro" id="IPR043128">
    <property type="entry name" value="Rev_trsase/Diguanyl_cyclase"/>
</dbReference>
<evidence type="ECO:0000313" key="14">
    <source>
        <dbReference type="EMBL" id="MED7825493.1"/>
    </source>
</evidence>
<keyword evidence="5 11" id="KW-0460">Magnesium</keyword>
<feature type="binding site" evidence="11">
    <location>
        <position position="449"/>
    </location>
    <ligand>
        <name>Mn(2+)</name>
        <dbReference type="ChEBI" id="CHEBI:29035"/>
    </ligand>
</feature>
<reference evidence="14" key="1">
    <citation type="submission" date="2024-01" db="EMBL/GenBank/DDBJ databases">
        <title>First draft genome sequence data of TA4-1, the type strain of Gram-positive actinobacterium Streptomyces chiangmaiensis.</title>
        <authorList>
            <person name="Yasawong M."/>
            <person name="Nantapong N."/>
        </authorList>
    </citation>
    <scope>NUCLEOTIDE SEQUENCE</scope>
    <source>
        <strain evidence="14">TA4-1</strain>
    </source>
</reference>
<evidence type="ECO:0000256" key="9">
    <source>
        <dbReference type="ARBA" id="ARBA00025589"/>
    </source>
</evidence>
<evidence type="ECO:0000256" key="4">
    <source>
        <dbReference type="ARBA" id="ARBA00022801"/>
    </source>
</evidence>
<keyword evidence="6 11" id="KW-0051">Antiviral defense</keyword>
<dbReference type="NCBIfam" id="TIGR00287">
    <property type="entry name" value="cas1"/>
    <property type="match status" value="1"/>
</dbReference>
<evidence type="ECO:0000256" key="8">
    <source>
        <dbReference type="ARBA" id="ARBA00023211"/>
    </source>
</evidence>
<evidence type="ECO:0000256" key="7">
    <source>
        <dbReference type="ARBA" id="ARBA00023125"/>
    </source>
</evidence>
<evidence type="ECO:0000256" key="10">
    <source>
        <dbReference type="ARBA" id="ARBA00038592"/>
    </source>
</evidence>
<organism evidence="14 15">
    <name type="scientific">Streptomyces chiangmaiensis</name>
    <dbReference type="NCBI Taxonomy" id="766497"/>
    <lineage>
        <taxon>Bacteria</taxon>
        <taxon>Bacillati</taxon>
        <taxon>Actinomycetota</taxon>
        <taxon>Actinomycetes</taxon>
        <taxon>Kitasatosporales</taxon>
        <taxon>Streptomycetaceae</taxon>
        <taxon>Streptomyces</taxon>
    </lineage>
</organism>
<dbReference type="InterPro" id="IPR050646">
    <property type="entry name" value="Cas1"/>
</dbReference>
<evidence type="ECO:0000256" key="11">
    <source>
        <dbReference type="HAMAP-Rule" id="MF_01470"/>
    </source>
</evidence>
<dbReference type="EMBL" id="JAYWVC010000111">
    <property type="protein sequence ID" value="MED7825493.1"/>
    <property type="molecule type" value="Genomic_DNA"/>
</dbReference>
<dbReference type="CDD" id="cd01651">
    <property type="entry name" value="RT_G2_intron"/>
    <property type="match status" value="1"/>
</dbReference>
<dbReference type="InterPro" id="IPR000477">
    <property type="entry name" value="RT_dom"/>
</dbReference>
<evidence type="ECO:0000259" key="13">
    <source>
        <dbReference type="PROSITE" id="PS50878"/>
    </source>
</evidence>
<protein>
    <recommendedName>
        <fullName evidence="11">CRISPR-associated endonuclease Cas1</fullName>
        <ecNumber evidence="11">3.1.-.-</ecNumber>
    </recommendedName>
</protein>
<keyword evidence="1 11" id="KW-0540">Nuclease</keyword>
<evidence type="ECO:0000313" key="15">
    <source>
        <dbReference type="Proteomes" id="UP001333996"/>
    </source>
</evidence>
<dbReference type="Gene3D" id="3.30.70.270">
    <property type="match status" value="1"/>
</dbReference>
<comment type="function">
    <text evidence="9">Poorly processive, error-prone DNA polymerase involved in untargeted mutagenesis. Copies undamaged DNA at stalled replication forks, which arise in vivo from mismatched or misaligned primer ends. These misaligned primers can be extended by PolIV. Exhibits no 3'-5' exonuclease (proofreading) activity. May be involved in translesional synthesis, in conjunction with the beta clamp from PolIII.</text>
</comment>
<dbReference type="InterPro" id="IPR043502">
    <property type="entry name" value="DNA/RNA_pol_sf"/>
</dbReference>
<dbReference type="GO" id="GO:0004519">
    <property type="term" value="F:endonuclease activity"/>
    <property type="evidence" value="ECO:0007669"/>
    <property type="project" value="UniProtKB-KW"/>
</dbReference>
<accession>A0ABU7FN79</accession>
<dbReference type="CDD" id="cd09634">
    <property type="entry name" value="Cas1_I-II-III"/>
    <property type="match status" value="1"/>
</dbReference>
<evidence type="ECO:0000256" key="3">
    <source>
        <dbReference type="ARBA" id="ARBA00022759"/>
    </source>
</evidence>
<evidence type="ECO:0000256" key="12">
    <source>
        <dbReference type="SAM" id="Coils"/>
    </source>
</evidence>
<dbReference type="Pfam" id="PF01867">
    <property type="entry name" value="Cas_Cas1"/>
    <property type="match status" value="1"/>
</dbReference>
<dbReference type="PANTHER" id="PTHR34353:SF2">
    <property type="entry name" value="CRISPR-ASSOCIATED ENDONUCLEASE CAS1 1"/>
    <property type="match status" value="1"/>
</dbReference>
<comment type="cofactor">
    <cofactor evidence="11">
        <name>Mg(2+)</name>
        <dbReference type="ChEBI" id="CHEBI:18420"/>
    </cofactor>
    <cofactor evidence="11">
        <name>Mn(2+)</name>
        <dbReference type="ChEBI" id="CHEBI:29035"/>
    </cofactor>
</comment>
<keyword evidence="8 11" id="KW-0464">Manganese</keyword>
<gene>
    <name evidence="11 14" type="primary">cas1</name>
    <name evidence="14" type="ORF">VXC91_26805</name>
</gene>
<keyword evidence="15" id="KW-1185">Reference proteome</keyword>
<evidence type="ECO:0000256" key="5">
    <source>
        <dbReference type="ARBA" id="ARBA00022842"/>
    </source>
</evidence>
<dbReference type="EC" id="3.1.-.-" evidence="11"/>
<feature type="binding site" evidence="11">
    <location>
        <position position="529"/>
    </location>
    <ligand>
        <name>Mn(2+)</name>
        <dbReference type="ChEBI" id="CHEBI:29035"/>
    </ligand>
</feature>
<dbReference type="RefSeq" id="WP_329509904.1">
    <property type="nucleotide sequence ID" value="NZ_BAAAYZ010000200.1"/>
</dbReference>
<dbReference type="Gene3D" id="1.20.120.920">
    <property type="entry name" value="CRISPR-associated endonuclease Cas1, C-terminal domain"/>
    <property type="match status" value="1"/>
</dbReference>
<keyword evidence="2 11" id="KW-0479">Metal-binding</keyword>
<evidence type="ECO:0000256" key="2">
    <source>
        <dbReference type="ARBA" id="ARBA00022723"/>
    </source>
</evidence>
<name>A0ABU7FN79_9ACTN</name>